<organism evidence="1 2">
    <name type="scientific">Roseateles aquatilis</name>
    <dbReference type="NCBI Taxonomy" id="431061"/>
    <lineage>
        <taxon>Bacteria</taxon>
        <taxon>Pseudomonadati</taxon>
        <taxon>Pseudomonadota</taxon>
        <taxon>Betaproteobacteria</taxon>
        <taxon>Burkholderiales</taxon>
        <taxon>Sphaerotilaceae</taxon>
        <taxon>Roseateles</taxon>
    </lineage>
</organism>
<sequence>MGEVMRELTSQELELVSGGDSWAGTPEGRAPYVGRFTQCMIDSVGWSQGRAEWAGAYCGAKLMYEALTW</sequence>
<dbReference type="AlphaFoldDB" id="A0A246JMJ8"/>
<name>A0A246JMJ8_9BURK</name>
<evidence type="ECO:0000313" key="2">
    <source>
        <dbReference type="Proteomes" id="UP000197468"/>
    </source>
</evidence>
<evidence type="ECO:0000313" key="1">
    <source>
        <dbReference type="EMBL" id="OWQ93841.1"/>
    </source>
</evidence>
<keyword evidence="2" id="KW-1185">Reference proteome</keyword>
<gene>
    <name evidence="1" type="ORF">CDN99_05245</name>
</gene>
<dbReference type="OrthoDB" id="9907876at2"/>
<accession>A0A246JMJ8</accession>
<reference evidence="1 2" key="1">
    <citation type="journal article" date="2008" name="Int. J. Syst. Evol. Microbiol.">
        <title>Description of Roseateles aquatilis sp. nov. and Roseateles terrae sp. nov., in the class Betaproteobacteria, and emended description of the genus Roseateles.</title>
        <authorList>
            <person name="Gomila M."/>
            <person name="Bowien B."/>
            <person name="Falsen E."/>
            <person name="Moore E.R."/>
            <person name="Lalucat J."/>
        </authorList>
    </citation>
    <scope>NUCLEOTIDE SEQUENCE [LARGE SCALE GENOMIC DNA]</scope>
    <source>
        <strain evidence="1 2">CCUG 48205</strain>
    </source>
</reference>
<dbReference type="Proteomes" id="UP000197468">
    <property type="component" value="Unassembled WGS sequence"/>
</dbReference>
<protein>
    <submittedName>
        <fullName evidence="1">Uncharacterized protein</fullName>
    </submittedName>
</protein>
<comment type="caution">
    <text evidence="1">The sequence shown here is derived from an EMBL/GenBank/DDBJ whole genome shotgun (WGS) entry which is preliminary data.</text>
</comment>
<dbReference type="EMBL" id="NIOF01000001">
    <property type="protein sequence ID" value="OWQ93841.1"/>
    <property type="molecule type" value="Genomic_DNA"/>
</dbReference>
<proteinExistence type="predicted"/>
<dbReference type="RefSeq" id="WP_088383163.1">
    <property type="nucleotide sequence ID" value="NZ_NIOF01000001.1"/>
</dbReference>